<organism evidence="10 11">
    <name type="scientific">Mycobacterium liflandii (strain 128FXT)</name>
    <dbReference type="NCBI Taxonomy" id="459424"/>
    <lineage>
        <taxon>Bacteria</taxon>
        <taxon>Bacillati</taxon>
        <taxon>Actinomycetota</taxon>
        <taxon>Actinomycetes</taxon>
        <taxon>Mycobacteriales</taxon>
        <taxon>Mycobacteriaceae</taxon>
        <taxon>Mycobacterium</taxon>
        <taxon>Mycobacterium ulcerans group</taxon>
    </lineage>
</organism>
<dbReference type="InterPro" id="IPR002524">
    <property type="entry name" value="Cation_efflux"/>
</dbReference>
<keyword evidence="3" id="KW-0813">Transport</keyword>
<feature type="transmembrane region" description="Helical" evidence="7">
    <location>
        <begin position="75"/>
        <end position="92"/>
    </location>
</feature>
<evidence type="ECO:0000313" key="11">
    <source>
        <dbReference type="Proteomes" id="UP000011157"/>
    </source>
</evidence>
<dbReference type="InterPro" id="IPR058533">
    <property type="entry name" value="Cation_efflux_TM"/>
</dbReference>
<dbReference type="KEGG" id="mli:MULP_03547"/>
<reference evidence="10 11" key="1">
    <citation type="journal article" date="2013" name="J. Bacteriol.">
        <title>Complete Genome Sequence of the Frog Pathogen Mycobacterium ulcerans Ecovar Liflandii.</title>
        <authorList>
            <person name="Tobias N.J."/>
            <person name="Doig K.D."/>
            <person name="Medema M.H."/>
            <person name="Chen H."/>
            <person name="Haring V."/>
            <person name="Moore R."/>
            <person name="Seemann T."/>
            <person name="Stinear T.P."/>
        </authorList>
    </citation>
    <scope>NUCLEOTIDE SEQUENCE [LARGE SCALE GENOMIC DNA]</scope>
    <source>
        <strain evidence="10 11">128FXT</strain>
    </source>
</reference>
<feature type="transmembrane region" description="Helical" evidence="7">
    <location>
        <begin position="113"/>
        <end position="134"/>
    </location>
</feature>
<keyword evidence="5 7" id="KW-1133">Transmembrane helix</keyword>
<dbReference type="GO" id="GO:0015341">
    <property type="term" value="F:zinc efflux antiporter activity"/>
    <property type="evidence" value="ECO:0007669"/>
    <property type="project" value="TreeGrafter"/>
</dbReference>
<comment type="similarity">
    <text evidence="2">Belongs to the cation diffusion facilitator (CDF) transporter (TC 2.A.4) family.</text>
</comment>
<dbReference type="HOGENOM" id="CLU_013430_3_1_11"/>
<dbReference type="Pfam" id="PF16916">
    <property type="entry name" value="ZT_dimer"/>
    <property type="match status" value="1"/>
</dbReference>
<dbReference type="PANTHER" id="PTHR43840:SF15">
    <property type="entry name" value="MITOCHONDRIAL METAL TRANSPORTER 1-RELATED"/>
    <property type="match status" value="1"/>
</dbReference>
<accession>L7VCR3</accession>
<keyword evidence="4 7" id="KW-0812">Transmembrane</keyword>
<dbReference type="GO" id="GO:0005886">
    <property type="term" value="C:plasma membrane"/>
    <property type="evidence" value="ECO:0007669"/>
    <property type="project" value="TreeGrafter"/>
</dbReference>
<dbReference type="SUPFAM" id="SSF161111">
    <property type="entry name" value="Cation efflux protein transmembrane domain-like"/>
    <property type="match status" value="1"/>
</dbReference>
<dbReference type="InterPro" id="IPR027470">
    <property type="entry name" value="Cation_efflux_CTD"/>
</dbReference>
<evidence type="ECO:0000256" key="4">
    <source>
        <dbReference type="ARBA" id="ARBA00022692"/>
    </source>
</evidence>
<feature type="transmembrane region" description="Helical" evidence="7">
    <location>
        <begin position="146"/>
        <end position="166"/>
    </location>
</feature>
<dbReference type="GO" id="GO:0015093">
    <property type="term" value="F:ferrous iron transmembrane transporter activity"/>
    <property type="evidence" value="ECO:0007669"/>
    <property type="project" value="TreeGrafter"/>
</dbReference>
<evidence type="ECO:0000256" key="7">
    <source>
        <dbReference type="SAM" id="Phobius"/>
    </source>
</evidence>
<dbReference type="Pfam" id="PF01545">
    <property type="entry name" value="Cation_efflux"/>
    <property type="match status" value="1"/>
</dbReference>
<dbReference type="RefSeq" id="WP_015356214.1">
    <property type="nucleotide sequence ID" value="NC_020133.1"/>
</dbReference>
<dbReference type="FunFam" id="1.20.1510.10:FF:000006">
    <property type="entry name" value="Divalent cation efflux transporter"/>
    <property type="match status" value="1"/>
</dbReference>
<evidence type="ECO:0000256" key="2">
    <source>
        <dbReference type="ARBA" id="ARBA00008114"/>
    </source>
</evidence>
<protein>
    <submittedName>
        <fullName evidence="10">Ferrous iron efflux protein</fullName>
    </submittedName>
</protein>
<dbReference type="Gene3D" id="3.30.70.1350">
    <property type="entry name" value="Cation efflux protein, cytoplasmic domain"/>
    <property type="match status" value="1"/>
</dbReference>
<feature type="transmembrane region" description="Helical" evidence="7">
    <location>
        <begin position="187"/>
        <end position="209"/>
    </location>
</feature>
<dbReference type="InterPro" id="IPR036837">
    <property type="entry name" value="Cation_efflux_CTD_sf"/>
</dbReference>
<dbReference type="EMBL" id="CP003899">
    <property type="protein sequence ID" value="AGC63214.1"/>
    <property type="molecule type" value="Genomic_DNA"/>
</dbReference>
<dbReference type="GO" id="GO:0006882">
    <property type="term" value="P:intracellular zinc ion homeostasis"/>
    <property type="evidence" value="ECO:0007669"/>
    <property type="project" value="TreeGrafter"/>
</dbReference>
<evidence type="ECO:0000259" key="8">
    <source>
        <dbReference type="Pfam" id="PF01545"/>
    </source>
</evidence>
<sequence>MHLVDGQRDPAASLALGPWPLALGPWPLAQAVDDQAERRRANRAVAVSAAGLGLTGLIELAIALVSGSVALLGDALHNLSDVSTSLVVFVGFRSSRKSASERYPYGLERAEDLAGIGVALVIWASAAVAGTESVGKLLRHGSTQHVGWGIAAAAVGIVGNQLVARYKLVVGRRIQSSTMIADAKHSWLDALSSAGALLGLCGVAMGWGWADGVAGLAVTGFICHVGWEVSSEIGHRLLDGVDPGVVDTAEAVAAAIPGVVHAHARARWTGRTLRVEVEGWVDPAMSVADADDIGRRVADQLGARLPQMRSFSWAARGVPLG</sequence>
<dbReference type="NCBIfam" id="TIGR01297">
    <property type="entry name" value="CDF"/>
    <property type="match status" value="1"/>
</dbReference>
<dbReference type="AlphaFoldDB" id="L7VCR3"/>
<evidence type="ECO:0000256" key="6">
    <source>
        <dbReference type="ARBA" id="ARBA00023136"/>
    </source>
</evidence>
<comment type="subcellular location">
    <subcellularLocation>
        <location evidence="1">Membrane</location>
        <topology evidence="1">Multi-pass membrane protein</topology>
    </subcellularLocation>
</comment>
<evidence type="ECO:0000259" key="9">
    <source>
        <dbReference type="Pfam" id="PF16916"/>
    </source>
</evidence>
<evidence type="ECO:0000256" key="3">
    <source>
        <dbReference type="ARBA" id="ARBA00022448"/>
    </source>
</evidence>
<name>L7VCR3_MYCL1</name>
<evidence type="ECO:0000256" key="5">
    <source>
        <dbReference type="ARBA" id="ARBA00022989"/>
    </source>
</evidence>
<keyword evidence="11" id="KW-1185">Reference proteome</keyword>
<dbReference type="PATRIC" id="fig|459424.11.peg.3657"/>
<feature type="domain" description="Cation efflux protein cytoplasmic" evidence="9">
    <location>
        <begin position="246"/>
        <end position="307"/>
    </location>
</feature>
<keyword evidence="6 7" id="KW-0472">Membrane</keyword>
<dbReference type="Proteomes" id="UP000011157">
    <property type="component" value="Chromosome"/>
</dbReference>
<dbReference type="InterPro" id="IPR050291">
    <property type="entry name" value="CDF_Transporter"/>
</dbReference>
<evidence type="ECO:0000256" key="1">
    <source>
        <dbReference type="ARBA" id="ARBA00004141"/>
    </source>
</evidence>
<dbReference type="GO" id="GO:0015086">
    <property type="term" value="F:cadmium ion transmembrane transporter activity"/>
    <property type="evidence" value="ECO:0007669"/>
    <property type="project" value="TreeGrafter"/>
</dbReference>
<dbReference type="PANTHER" id="PTHR43840">
    <property type="entry name" value="MITOCHONDRIAL METAL TRANSPORTER 1-RELATED"/>
    <property type="match status" value="1"/>
</dbReference>
<dbReference type="Gene3D" id="1.20.1510.10">
    <property type="entry name" value="Cation efflux protein transmembrane domain"/>
    <property type="match status" value="1"/>
</dbReference>
<evidence type="ECO:0000313" key="10">
    <source>
        <dbReference type="EMBL" id="AGC63214.1"/>
    </source>
</evidence>
<proteinExistence type="inferred from homology"/>
<dbReference type="InterPro" id="IPR027469">
    <property type="entry name" value="Cation_efflux_TMD_sf"/>
</dbReference>
<feature type="transmembrane region" description="Helical" evidence="7">
    <location>
        <begin position="44"/>
        <end position="69"/>
    </location>
</feature>
<gene>
    <name evidence="10" type="ordered locus">MULP_03547</name>
</gene>
<feature type="domain" description="Cation efflux protein transmembrane" evidence="8">
    <location>
        <begin position="47"/>
        <end position="234"/>
    </location>
</feature>
<dbReference type="SUPFAM" id="SSF160240">
    <property type="entry name" value="Cation efflux protein cytoplasmic domain-like"/>
    <property type="match status" value="1"/>
</dbReference>